<evidence type="ECO:0000313" key="1">
    <source>
        <dbReference type="EMBL" id="NEZ68253.1"/>
    </source>
</evidence>
<accession>A0A6M0SK21</accession>
<dbReference type="RefSeq" id="WP_163671494.1">
    <property type="nucleotide sequence ID" value="NZ_QZCE01000002.1"/>
</dbReference>
<evidence type="ECO:0000313" key="2">
    <source>
        <dbReference type="Proteomes" id="UP000473574"/>
    </source>
</evidence>
<protein>
    <submittedName>
        <fullName evidence="1">Uncharacterized protein</fullName>
    </submittedName>
</protein>
<organism evidence="1 2">
    <name type="scientific">Adonisia turfae CCMR0082</name>
    <dbReference type="NCBI Taxonomy" id="2304604"/>
    <lineage>
        <taxon>Bacteria</taxon>
        <taxon>Bacillati</taxon>
        <taxon>Cyanobacteriota</taxon>
        <taxon>Adonisia</taxon>
        <taxon>Adonisia turfae</taxon>
    </lineage>
</organism>
<dbReference type="AlphaFoldDB" id="A0A6M0SK21"/>
<proteinExistence type="predicted"/>
<comment type="caution">
    <text evidence="1">The sequence shown here is derived from an EMBL/GenBank/DDBJ whole genome shotgun (WGS) entry which is preliminary data.</text>
</comment>
<name>A0A6M0SK21_9CYAN</name>
<dbReference type="EMBL" id="QZCE01000002">
    <property type="protein sequence ID" value="NEZ68253.1"/>
    <property type="molecule type" value="Genomic_DNA"/>
</dbReference>
<gene>
    <name evidence="1" type="ORF">D0962_36930</name>
</gene>
<sequence length="69" mass="7641">MKNFLSSIMISHRKQLLIVGLGLGLMVIAAKLTQSNVYASDPVIQNEQQLNTPQSDTGDFSEIIHQIFP</sequence>
<dbReference type="Proteomes" id="UP000473574">
    <property type="component" value="Unassembled WGS sequence"/>
</dbReference>
<reference evidence="1 2" key="1">
    <citation type="journal article" date="2020" name="Microb. Ecol.">
        <title>Ecogenomics of the Marine Benthic Filamentous Cyanobacterium Adonisia.</title>
        <authorList>
            <person name="Walter J.M."/>
            <person name="Coutinho F.H."/>
            <person name="Leomil L."/>
            <person name="Hargreaves P.I."/>
            <person name="Campeao M.E."/>
            <person name="Vieira V.V."/>
            <person name="Silva B.S."/>
            <person name="Fistarol G.O."/>
            <person name="Salomon P.S."/>
            <person name="Sawabe T."/>
            <person name="Mino S."/>
            <person name="Hosokawa M."/>
            <person name="Miyashita H."/>
            <person name="Maruyama F."/>
            <person name="van Verk M.C."/>
            <person name="Dutilh B.E."/>
            <person name="Thompson C.C."/>
            <person name="Thompson F.L."/>
        </authorList>
    </citation>
    <scope>NUCLEOTIDE SEQUENCE [LARGE SCALE GENOMIC DNA]</scope>
    <source>
        <strain evidence="1 2">CCMR0082</strain>
    </source>
</reference>